<comment type="caution">
    <text evidence="2">The sequence shown here is derived from an EMBL/GenBank/DDBJ whole genome shotgun (WGS) entry which is preliminary data.</text>
</comment>
<feature type="region of interest" description="Disordered" evidence="1">
    <location>
        <begin position="104"/>
        <end position="126"/>
    </location>
</feature>
<reference evidence="2 3" key="1">
    <citation type="submission" date="2020-08" db="EMBL/GenBank/DDBJ databases">
        <title>Genomic Encyclopedia of Type Strains, Phase IV (KMG-IV): sequencing the most valuable type-strain genomes for metagenomic binning, comparative biology and taxonomic classification.</title>
        <authorList>
            <person name="Goeker M."/>
        </authorList>
    </citation>
    <scope>NUCLEOTIDE SEQUENCE [LARGE SCALE GENOMIC DNA]</scope>
    <source>
        <strain evidence="2 3">DSM 21319</strain>
    </source>
</reference>
<evidence type="ECO:0000313" key="3">
    <source>
        <dbReference type="Proteomes" id="UP000535406"/>
    </source>
</evidence>
<feature type="compositionally biased region" description="Polar residues" evidence="1">
    <location>
        <begin position="108"/>
        <end position="126"/>
    </location>
</feature>
<evidence type="ECO:0000313" key="2">
    <source>
        <dbReference type="EMBL" id="MBB5041425.1"/>
    </source>
</evidence>
<keyword evidence="3" id="KW-1185">Reference proteome</keyword>
<protein>
    <submittedName>
        <fullName evidence="2">Uncharacterized protein</fullName>
    </submittedName>
</protein>
<sequence length="126" mass="13464">MNTGTLMIILMLLPGGGYSSSFVGTDTPQECEQRLARIRPILEGGTAELKEAGCYATTATFDDFDHDPPADAPRHTFLLTLTGDRATVRKLASEADCRAALEQAERSAGQSRYCTTSTQDMTGGGD</sequence>
<accession>A0A7W7YS95</accession>
<name>A0A7W7YS95_9HYPH</name>
<dbReference type="Proteomes" id="UP000535406">
    <property type="component" value="Unassembled WGS sequence"/>
</dbReference>
<dbReference type="AlphaFoldDB" id="A0A7W7YS95"/>
<proteinExistence type="predicted"/>
<evidence type="ECO:0000256" key="1">
    <source>
        <dbReference type="SAM" id="MobiDB-lite"/>
    </source>
</evidence>
<dbReference type="RefSeq" id="WP_184141124.1">
    <property type="nucleotide sequence ID" value="NZ_JACHIK010000002.1"/>
</dbReference>
<dbReference type="EMBL" id="JACHIK010000002">
    <property type="protein sequence ID" value="MBB5041425.1"/>
    <property type="molecule type" value="Genomic_DNA"/>
</dbReference>
<gene>
    <name evidence="2" type="ORF">HNQ66_000808</name>
</gene>
<organism evidence="2 3">
    <name type="scientific">Shinella fusca</name>
    <dbReference type="NCBI Taxonomy" id="544480"/>
    <lineage>
        <taxon>Bacteria</taxon>
        <taxon>Pseudomonadati</taxon>
        <taxon>Pseudomonadota</taxon>
        <taxon>Alphaproteobacteria</taxon>
        <taxon>Hyphomicrobiales</taxon>
        <taxon>Rhizobiaceae</taxon>
        <taxon>Shinella</taxon>
    </lineage>
</organism>